<dbReference type="PANTHER" id="PTHR12304:SF4">
    <property type="entry name" value="URIDINE NUCLEOSIDASE"/>
    <property type="match status" value="1"/>
</dbReference>
<protein>
    <submittedName>
        <fullName evidence="4">Purine nucleosidase</fullName>
    </submittedName>
</protein>
<dbReference type="SUPFAM" id="SSF53590">
    <property type="entry name" value="Nucleoside hydrolase"/>
    <property type="match status" value="1"/>
</dbReference>
<name>A0A4Q8APJ6_9MICO</name>
<keyword evidence="2" id="KW-0326">Glycosidase</keyword>
<dbReference type="RefSeq" id="WP_341273538.1">
    <property type="nucleotide sequence ID" value="NZ_SHLC01000001.1"/>
</dbReference>
<organism evidence="4 5">
    <name type="scientific">Microterricola gilva</name>
    <dbReference type="NCBI Taxonomy" id="393267"/>
    <lineage>
        <taxon>Bacteria</taxon>
        <taxon>Bacillati</taxon>
        <taxon>Actinomycetota</taxon>
        <taxon>Actinomycetes</taxon>
        <taxon>Micrococcales</taxon>
        <taxon>Microbacteriaceae</taxon>
        <taxon>Microterricola</taxon>
    </lineage>
</organism>
<dbReference type="Proteomes" id="UP000291483">
    <property type="component" value="Unassembled WGS sequence"/>
</dbReference>
<feature type="domain" description="Inosine/uridine-preferring nucleoside hydrolase" evidence="3">
    <location>
        <begin position="5"/>
        <end position="327"/>
    </location>
</feature>
<comment type="caution">
    <text evidence="4">The sequence shown here is derived from an EMBL/GenBank/DDBJ whole genome shotgun (WGS) entry which is preliminary data.</text>
</comment>
<dbReference type="InterPro" id="IPR036452">
    <property type="entry name" value="Ribo_hydro-like"/>
</dbReference>
<dbReference type="GO" id="GO:0006152">
    <property type="term" value="P:purine nucleoside catabolic process"/>
    <property type="evidence" value="ECO:0007669"/>
    <property type="project" value="TreeGrafter"/>
</dbReference>
<accession>A0A4Q8APJ6</accession>
<sequence>MKQALIMDVDTGVDDALALLYLLASPEAEVVAITCTAGNVSAQHVARNNLALLELCGASHIEVALGSEVPLVQPLETAEATHGPQGIGYAELPEPTTSLSPRHATEVWADIVRSRPGEVIGLVTGPLTNLALALRIEPELPLLLKRLVVMGGSFNHIGNTTPTSEWNIAVDPDAAKIVFDAFSVLPPERRPIVCGLDITEQIGLLPEDIARIAELAGSTPAETLDPEQPRGTRSTASNHIVRHLSDAVRFYVENQNDNGDGYRAHMHDPFAAALAIQPELAEYRSATVDVELTGTLTRGTTVADYRGMWGREHNADIATSTQPRVFLDQLVERVGRFARDKGVSS</sequence>
<keyword evidence="5" id="KW-1185">Reference proteome</keyword>
<evidence type="ECO:0000256" key="2">
    <source>
        <dbReference type="ARBA" id="ARBA00023295"/>
    </source>
</evidence>
<dbReference type="GO" id="GO:0005829">
    <property type="term" value="C:cytosol"/>
    <property type="evidence" value="ECO:0007669"/>
    <property type="project" value="TreeGrafter"/>
</dbReference>
<dbReference type="Gene3D" id="3.90.245.10">
    <property type="entry name" value="Ribonucleoside hydrolase-like"/>
    <property type="match status" value="1"/>
</dbReference>
<evidence type="ECO:0000313" key="4">
    <source>
        <dbReference type="EMBL" id="RZU66584.1"/>
    </source>
</evidence>
<dbReference type="InterPro" id="IPR023186">
    <property type="entry name" value="IUNH"/>
</dbReference>
<reference evidence="4 5" key="1">
    <citation type="submission" date="2019-02" db="EMBL/GenBank/DDBJ databases">
        <title>Sequencing the genomes of 1000 actinobacteria strains.</title>
        <authorList>
            <person name="Klenk H.-P."/>
        </authorList>
    </citation>
    <scope>NUCLEOTIDE SEQUENCE [LARGE SCALE GENOMIC DNA]</scope>
    <source>
        <strain evidence="4 5">DSM 18319</strain>
    </source>
</reference>
<keyword evidence="1" id="KW-0378">Hydrolase</keyword>
<proteinExistence type="predicted"/>
<dbReference type="EMBL" id="SHLC01000001">
    <property type="protein sequence ID" value="RZU66584.1"/>
    <property type="molecule type" value="Genomic_DNA"/>
</dbReference>
<evidence type="ECO:0000256" key="1">
    <source>
        <dbReference type="ARBA" id="ARBA00022801"/>
    </source>
</evidence>
<dbReference type="GO" id="GO:0008477">
    <property type="term" value="F:purine nucleosidase activity"/>
    <property type="evidence" value="ECO:0007669"/>
    <property type="project" value="TreeGrafter"/>
</dbReference>
<evidence type="ECO:0000259" key="3">
    <source>
        <dbReference type="Pfam" id="PF01156"/>
    </source>
</evidence>
<dbReference type="AlphaFoldDB" id="A0A4Q8APJ6"/>
<gene>
    <name evidence="4" type="ORF">EV379_2946</name>
</gene>
<dbReference type="InterPro" id="IPR001910">
    <property type="entry name" value="Inosine/uridine_hydrolase_dom"/>
</dbReference>
<dbReference type="PANTHER" id="PTHR12304">
    <property type="entry name" value="INOSINE-URIDINE PREFERRING NUCLEOSIDE HYDROLASE"/>
    <property type="match status" value="1"/>
</dbReference>
<evidence type="ECO:0000313" key="5">
    <source>
        <dbReference type="Proteomes" id="UP000291483"/>
    </source>
</evidence>
<dbReference type="Pfam" id="PF01156">
    <property type="entry name" value="IU_nuc_hydro"/>
    <property type="match status" value="1"/>
</dbReference>